<dbReference type="Proteomes" id="UP000671868">
    <property type="component" value="Chromosome"/>
</dbReference>
<dbReference type="EMBL" id="CP053381">
    <property type="protein sequence ID" value="QTP55428.1"/>
    <property type="molecule type" value="Genomic_DNA"/>
</dbReference>
<gene>
    <name evidence="3" type="ORF">HNO51_12495</name>
</gene>
<evidence type="ECO:0000313" key="4">
    <source>
        <dbReference type="Proteomes" id="UP000671868"/>
    </source>
</evidence>
<dbReference type="InterPro" id="IPR034154">
    <property type="entry name" value="TOPRIM_DnaG/twinkle"/>
</dbReference>
<reference evidence="3 4" key="1">
    <citation type="journal article" date="2021" name="Front. Microbiol.">
        <title>Aerobic Denitrification and Heterotrophic Sulfur Oxidation in the Genus Halomonas Revealed by Six Novel Species Characterizations and Genome-Based Analysis.</title>
        <authorList>
            <person name="Wang L."/>
            <person name="Shao Z."/>
        </authorList>
    </citation>
    <scope>NUCLEOTIDE SEQUENCE [LARGE SCALE GENOMIC DNA]</scope>
    <source>
        <strain evidence="3 4">MCCC 1A11059</strain>
    </source>
</reference>
<sequence>MMIQKKTPNLGGGWAHSDKSDEFHNSTARRSTHPKPVGAWAVYAALSEQLDVQDALREQLASTGLAHPHVIADGEIHRLDHPDGKRGNKRIWYVCRHDFAVWGDWSTGEQHNVFDKGPCDPEKARRAREEADRRRREYRLAQARRHAQAAAEAQEELHRLPEASPLHPYLARKRIEPFSLRQKGPDLVAFLTDGHGVIGYQTISPTGEKRFLTGTAKQGAYWPLGHVKDYIAVCEGVGTAIAVHMGFGCAVAAAMDAGNLKAVCLSLRKRHPKTPIIVYADNDHGPSDDREDNPGVRLGKEAAAAVGGRCVWPTARLGHKGTDFADLWLESPWYFDSEVRG</sequence>
<accession>A0ABX7W5D2</accession>
<evidence type="ECO:0000259" key="2">
    <source>
        <dbReference type="Pfam" id="PF13362"/>
    </source>
</evidence>
<feature type="region of interest" description="Disordered" evidence="1">
    <location>
        <begin position="1"/>
        <end position="33"/>
    </location>
</feature>
<protein>
    <recommendedName>
        <fullName evidence="2">Toprim domain-containing protein</fullName>
    </recommendedName>
</protein>
<dbReference type="Pfam" id="PF13362">
    <property type="entry name" value="Toprim_3"/>
    <property type="match status" value="1"/>
</dbReference>
<dbReference type="CDD" id="cd01029">
    <property type="entry name" value="TOPRIM_primases"/>
    <property type="match status" value="1"/>
</dbReference>
<keyword evidence="4" id="KW-1185">Reference proteome</keyword>
<name>A0ABX7W5D2_9GAMM</name>
<evidence type="ECO:0000256" key="1">
    <source>
        <dbReference type="SAM" id="MobiDB-lite"/>
    </source>
</evidence>
<organism evidence="3 4">
    <name type="scientific">Billgrantia sulfidoxydans</name>
    <dbReference type="NCBI Taxonomy" id="2733484"/>
    <lineage>
        <taxon>Bacteria</taxon>
        <taxon>Pseudomonadati</taxon>
        <taxon>Pseudomonadota</taxon>
        <taxon>Gammaproteobacteria</taxon>
        <taxon>Oceanospirillales</taxon>
        <taxon>Halomonadaceae</taxon>
        <taxon>Billgrantia</taxon>
    </lineage>
</organism>
<evidence type="ECO:0000313" key="3">
    <source>
        <dbReference type="EMBL" id="QTP55428.1"/>
    </source>
</evidence>
<proteinExistence type="predicted"/>
<feature type="domain" description="Toprim" evidence="2">
    <location>
        <begin position="231"/>
        <end position="329"/>
    </location>
</feature>
<dbReference type="RefSeq" id="WP_209537580.1">
    <property type="nucleotide sequence ID" value="NZ_CP053381.1"/>
</dbReference>
<dbReference type="InterPro" id="IPR006171">
    <property type="entry name" value="TOPRIM_dom"/>
</dbReference>